<dbReference type="STRING" id="1423351.A0A074S353"/>
<dbReference type="HOGENOM" id="CLU_010790_1_0_1"/>
<reference evidence="2 3" key="1">
    <citation type="submission" date="2013-12" db="EMBL/GenBank/DDBJ databases">
        <authorList>
            <person name="Cubeta M."/>
            <person name="Pakala S."/>
            <person name="Fedorova N."/>
            <person name="Thomas E."/>
            <person name="Dean R."/>
            <person name="Jabaji S."/>
            <person name="Neate S."/>
            <person name="Toda T."/>
            <person name="Tavantzis S."/>
            <person name="Vilgalys R."/>
            <person name="Bharathan N."/>
            <person name="Pakala S."/>
            <person name="Losada L.S."/>
            <person name="Zafar N."/>
            <person name="Nierman W."/>
        </authorList>
    </citation>
    <scope>NUCLEOTIDE SEQUENCE [LARGE SCALE GENOMIC DNA]</scope>
    <source>
        <strain evidence="2 3">123E</strain>
    </source>
</reference>
<feature type="region of interest" description="Disordered" evidence="1">
    <location>
        <begin position="189"/>
        <end position="215"/>
    </location>
</feature>
<comment type="caution">
    <text evidence="2">The sequence shown here is derived from an EMBL/GenBank/DDBJ whole genome shotgun (WGS) entry which is preliminary data.</text>
</comment>
<proteinExistence type="predicted"/>
<name>A0A074S353_9AGAM</name>
<organism evidence="2 3">
    <name type="scientific">Rhizoctonia solani 123E</name>
    <dbReference type="NCBI Taxonomy" id="1423351"/>
    <lineage>
        <taxon>Eukaryota</taxon>
        <taxon>Fungi</taxon>
        <taxon>Dikarya</taxon>
        <taxon>Basidiomycota</taxon>
        <taxon>Agaricomycotina</taxon>
        <taxon>Agaricomycetes</taxon>
        <taxon>Cantharellales</taxon>
        <taxon>Ceratobasidiaceae</taxon>
        <taxon>Rhizoctonia</taxon>
    </lineage>
</organism>
<dbReference type="AlphaFoldDB" id="A0A074S353"/>
<dbReference type="EMBL" id="AZST01000179">
    <property type="protein sequence ID" value="KEP51293.1"/>
    <property type="molecule type" value="Genomic_DNA"/>
</dbReference>
<dbReference type="OrthoDB" id="2322499at2759"/>
<keyword evidence="3" id="KW-1185">Reference proteome</keyword>
<accession>A0A074S353</accession>
<sequence length="746" mass="86826">MTNRVIIQSLFLAMAPGPLGSRHHDSHHQLGFLLIQQRETMDEVVDSINSPNLSKEHLHESHRLAQFGLNGFMRMPVEVFMEVALHAHPGDLISLIRTTKVFRALLLVRSTAPIWKRCLSSVRGLPPCLTGMVEPQYAALMFSEHCTICGAQEETSMPDPYLRVRLCSTCRDTELVDWEIQRGMLRNSVPFSQHARPSRPSRNDPLGYRLRTEKEETERRKKELNCNSDLTELVIWARQRHADWYIQTSEGNALLEYIVSAAEPYSRVSEDLKTERRTQIYERLKARDWTENHFNFWNRDLQTIQSWRSLVEVPEPLTEQAWTNMLRPLEKLLKGNRYWVDQYEEHYGWDWNRFQMEEVLRTFKEDMDLYHPIVDALQQSLAKNEPLDNIKPRPTFQAPFPDMLTACHWGSIVCVYKQARNSEYVERRFNEARDKISQKLSEWRTDGETQLVKQYTSSFTEGVCLPLNTALTVRGSTEPTKHLSDNARFLLRADTVLMRNDSEDTEIYDKHGLTRKSYHYPDISGLQNYPYLDDDVVLGRGPQYRKPPEDNERELQPYVRHFGKETVVKALLRELDMPNVTHIELEYMGKVFVCGRCTPGEAMGWNEIVEHYYLTNRVQVGDRFVHHTLETKHPVIFQNIHDLELSTNTEPLVYIGNDTCVPSNPISGCLICHWIEHFQSCTFNSVEGMRKHMLKIHDATEPVEGLHFVTEPYLSYMPGQLGEKCDWEKKWDAYHDARGAVEGTGS</sequence>
<evidence type="ECO:0000256" key="1">
    <source>
        <dbReference type="SAM" id="MobiDB-lite"/>
    </source>
</evidence>
<evidence type="ECO:0008006" key="4">
    <source>
        <dbReference type="Google" id="ProtNLM"/>
    </source>
</evidence>
<dbReference type="Proteomes" id="UP000027456">
    <property type="component" value="Unassembled WGS sequence"/>
</dbReference>
<gene>
    <name evidence="2" type="ORF">V565_064130</name>
</gene>
<protein>
    <recommendedName>
        <fullName evidence="4">F-box domain-containing protein</fullName>
    </recommendedName>
</protein>
<evidence type="ECO:0000313" key="3">
    <source>
        <dbReference type="Proteomes" id="UP000027456"/>
    </source>
</evidence>
<evidence type="ECO:0000313" key="2">
    <source>
        <dbReference type="EMBL" id="KEP51293.1"/>
    </source>
</evidence>